<reference evidence="1" key="1">
    <citation type="submission" date="2018-05" db="EMBL/GenBank/DDBJ databases">
        <authorList>
            <person name="Lanie J.A."/>
            <person name="Ng W.-L."/>
            <person name="Kazmierczak K.M."/>
            <person name="Andrzejewski T.M."/>
            <person name="Davidsen T.M."/>
            <person name="Wayne K.J."/>
            <person name="Tettelin H."/>
            <person name="Glass J.I."/>
            <person name="Rusch D."/>
            <person name="Podicherti R."/>
            <person name="Tsui H.-C.T."/>
            <person name="Winkler M.E."/>
        </authorList>
    </citation>
    <scope>NUCLEOTIDE SEQUENCE</scope>
</reference>
<gene>
    <name evidence="1" type="ORF">METZ01_LOCUS321898</name>
</gene>
<dbReference type="AlphaFoldDB" id="A0A382P6M5"/>
<evidence type="ECO:0000313" key="1">
    <source>
        <dbReference type="EMBL" id="SVC69044.1"/>
    </source>
</evidence>
<evidence type="ECO:0008006" key="2">
    <source>
        <dbReference type="Google" id="ProtNLM"/>
    </source>
</evidence>
<sequence length="156" mass="17493">DATFYFENRDTIWFQIHEMLFIEQGGKEQIEGELEAYNPLIPNGRELVATLMFEIDDPARRARLLAELGGVEETVTLGFSEYVVVAHAEQDLDRTSANGKASSVQFLHFSFSDRQIDAFRDLSNQVVISVGHRSYGHMAVVPRATQIALGVDFVGQ</sequence>
<name>A0A382P6M5_9ZZZZ</name>
<accession>A0A382P6M5</accession>
<proteinExistence type="predicted"/>
<protein>
    <recommendedName>
        <fullName evidence="2">DUF3501 domain-containing protein</fullName>
    </recommendedName>
</protein>
<dbReference type="EMBL" id="UINC01105248">
    <property type="protein sequence ID" value="SVC69044.1"/>
    <property type="molecule type" value="Genomic_DNA"/>
</dbReference>
<dbReference type="InterPro" id="IPR021890">
    <property type="entry name" value="DUF3501"/>
</dbReference>
<organism evidence="1">
    <name type="scientific">marine metagenome</name>
    <dbReference type="NCBI Taxonomy" id="408172"/>
    <lineage>
        <taxon>unclassified sequences</taxon>
        <taxon>metagenomes</taxon>
        <taxon>ecological metagenomes</taxon>
    </lineage>
</organism>
<feature type="non-terminal residue" evidence="1">
    <location>
        <position position="1"/>
    </location>
</feature>
<dbReference type="Pfam" id="PF12007">
    <property type="entry name" value="DUF3501"/>
    <property type="match status" value="1"/>
</dbReference>